<dbReference type="PANTHER" id="PTHR46796:SF7">
    <property type="entry name" value="ARAC FAMILY TRANSCRIPTIONAL REGULATOR"/>
    <property type="match status" value="1"/>
</dbReference>
<dbReference type="Pfam" id="PF12833">
    <property type="entry name" value="HTH_18"/>
    <property type="match status" value="1"/>
</dbReference>
<dbReference type="InterPro" id="IPR018060">
    <property type="entry name" value="HTH_AraC"/>
</dbReference>
<dbReference type="InterPro" id="IPR003313">
    <property type="entry name" value="AraC-bd"/>
</dbReference>
<dbReference type="SUPFAM" id="SSF51215">
    <property type="entry name" value="Regulatory protein AraC"/>
    <property type="match status" value="1"/>
</dbReference>
<dbReference type="Pfam" id="PF02311">
    <property type="entry name" value="AraC_binding"/>
    <property type="match status" value="1"/>
</dbReference>
<reference evidence="6" key="1">
    <citation type="submission" date="2022-10" db="EMBL/GenBank/DDBJ databases">
        <title>Luteolibacter sp. GHJ8, whole genome shotgun sequencing project.</title>
        <authorList>
            <person name="Zhao G."/>
            <person name="Shen L."/>
        </authorList>
    </citation>
    <scope>NUCLEOTIDE SEQUENCE</scope>
    <source>
        <strain evidence="6">GHJ8</strain>
    </source>
</reference>
<evidence type="ECO:0000313" key="6">
    <source>
        <dbReference type="EMBL" id="MCW1914897.1"/>
    </source>
</evidence>
<evidence type="ECO:0000256" key="2">
    <source>
        <dbReference type="ARBA" id="ARBA00023125"/>
    </source>
</evidence>
<accession>A0ABT3G5G3</accession>
<evidence type="ECO:0000259" key="5">
    <source>
        <dbReference type="PROSITE" id="PS01124"/>
    </source>
</evidence>
<keyword evidence="3" id="KW-0010">Activator</keyword>
<proteinExistence type="predicted"/>
<keyword evidence="2" id="KW-0238">DNA-binding</keyword>
<dbReference type="SUPFAM" id="SSF46689">
    <property type="entry name" value="Homeodomain-like"/>
    <property type="match status" value="1"/>
</dbReference>
<dbReference type="InterPro" id="IPR018062">
    <property type="entry name" value="HTH_AraC-typ_CS"/>
</dbReference>
<protein>
    <submittedName>
        <fullName evidence="6">AraC family transcriptional regulator</fullName>
    </submittedName>
</protein>
<evidence type="ECO:0000256" key="4">
    <source>
        <dbReference type="ARBA" id="ARBA00023163"/>
    </source>
</evidence>
<dbReference type="InterPro" id="IPR037923">
    <property type="entry name" value="HTH-like"/>
</dbReference>
<evidence type="ECO:0000256" key="1">
    <source>
        <dbReference type="ARBA" id="ARBA00023015"/>
    </source>
</evidence>
<evidence type="ECO:0000256" key="3">
    <source>
        <dbReference type="ARBA" id="ARBA00023159"/>
    </source>
</evidence>
<organism evidence="6 7">
    <name type="scientific">Luteolibacter rhizosphaerae</name>
    <dbReference type="NCBI Taxonomy" id="2989719"/>
    <lineage>
        <taxon>Bacteria</taxon>
        <taxon>Pseudomonadati</taxon>
        <taxon>Verrucomicrobiota</taxon>
        <taxon>Verrucomicrobiia</taxon>
        <taxon>Verrucomicrobiales</taxon>
        <taxon>Verrucomicrobiaceae</taxon>
        <taxon>Luteolibacter</taxon>
    </lineage>
</organism>
<keyword evidence="4" id="KW-0804">Transcription</keyword>
<dbReference type="Proteomes" id="UP001165653">
    <property type="component" value="Unassembled WGS sequence"/>
</dbReference>
<dbReference type="InterPro" id="IPR009057">
    <property type="entry name" value="Homeodomain-like_sf"/>
</dbReference>
<dbReference type="Gene3D" id="1.10.10.60">
    <property type="entry name" value="Homeodomain-like"/>
    <property type="match status" value="2"/>
</dbReference>
<sequence length="290" mass="31846">MEPPEFVSRQVREARRFYLNLNPAPGYPLTVVCGGWERCAADFRVERKDFPFLCVEFVTAGKGRVSLGGKERALERGSVFSYGPGCGHVIAADPDDPPQKYFLDFSGQEGIELLKLAALVPGSFRSAGDPERVEEAFKAVLESGRRSGPQAEKIAALQTEILLRTLADGAIGTGGREQSYQSYLRCRDCIDAQFLGLKTATELAAACHLDPAYLSRLFAMHGHASPYHVLLRRRMQHAAALLDGGGLIVREVAEALGLDPFHFSRVFKRIHGISPAEFLKRRASARIDAT</sequence>
<comment type="caution">
    <text evidence="6">The sequence shown here is derived from an EMBL/GenBank/DDBJ whole genome shotgun (WGS) entry which is preliminary data.</text>
</comment>
<dbReference type="InterPro" id="IPR050204">
    <property type="entry name" value="AraC_XylS_family_regulators"/>
</dbReference>
<dbReference type="PROSITE" id="PS00041">
    <property type="entry name" value="HTH_ARAC_FAMILY_1"/>
    <property type="match status" value="1"/>
</dbReference>
<dbReference type="RefSeq" id="WP_264514433.1">
    <property type="nucleotide sequence ID" value="NZ_JAPDDR010000007.1"/>
</dbReference>
<dbReference type="PANTHER" id="PTHR46796">
    <property type="entry name" value="HTH-TYPE TRANSCRIPTIONAL ACTIVATOR RHAS-RELATED"/>
    <property type="match status" value="1"/>
</dbReference>
<dbReference type="EMBL" id="JAPDDR010000007">
    <property type="protein sequence ID" value="MCW1914897.1"/>
    <property type="molecule type" value="Genomic_DNA"/>
</dbReference>
<gene>
    <name evidence="6" type="ORF">OJ996_15015</name>
</gene>
<keyword evidence="1" id="KW-0805">Transcription regulation</keyword>
<feature type="domain" description="HTH araC/xylS-type" evidence="5">
    <location>
        <begin position="199"/>
        <end position="281"/>
    </location>
</feature>
<keyword evidence="7" id="KW-1185">Reference proteome</keyword>
<name>A0ABT3G5G3_9BACT</name>
<dbReference type="PROSITE" id="PS01124">
    <property type="entry name" value="HTH_ARAC_FAMILY_2"/>
    <property type="match status" value="1"/>
</dbReference>
<evidence type="ECO:0000313" key="7">
    <source>
        <dbReference type="Proteomes" id="UP001165653"/>
    </source>
</evidence>
<dbReference type="SMART" id="SM00342">
    <property type="entry name" value="HTH_ARAC"/>
    <property type="match status" value="1"/>
</dbReference>